<dbReference type="GO" id="GO:0005829">
    <property type="term" value="C:cytosol"/>
    <property type="evidence" value="ECO:0007669"/>
    <property type="project" value="TreeGrafter"/>
</dbReference>
<comment type="function">
    <text evidence="10">Catalyzes the condensation of para-aminobenzoate (pABA) with 6-hydroxymethyl-7,8-dihydropterin diphosphate (DHPt-PP) to form 7,8-dihydropteroate (H2Pte), the immediate precursor of folate derivatives.</text>
</comment>
<dbReference type="CDD" id="cd00739">
    <property type="entry name" value="DHPS"/>
    <property type="match status" value="1"/>
</dbReference>
<dbReference type="PANTHER" id="PTHR20941:SF1">
    <property type="entry name" value="FOLIC ACID SYNTHESIS PROTEIN FOL1"/>
    <property type="match status" value="1"/>
</dbReference>
<dbReference type="PROSITE" id="PS50972">
    <property type="entry name" value="PTERIN_BINDING"/>
    <property type="match status" value="1"/>
</dbReference>
<dbReference type="PROSITE" id="PS00792">
    <property type="entry name" value="DHPS_1"/>
    <property type="match status" value="1"/>
</dbReference>
<keyword evidence="13" id="KW-1185">Reference proteome</keyword>
<dbReference type="GO" id="GO:0046654">
    <property type="term" value="P:tetrahydrofolate biosynthetic process"/>
    <property type="evidence" value="ECO:0007669"/>
    <property type="project" value="UniProtKB-UniPathway"/>
</dbReference>
<comment type="similarity">
    <text evidence="4 10">Belongs to the DHPS family.</text>
</comment>
<reference evidence="12 13" key="1">
    <citation type="submission" date="2014-08" db="EMBL/GenBank/DDBJ databases">
        <title>Complete genome sequence of Corynebacterium aquilae S-613T(T) (=DSM 44791(T)), isolated from the choana of a healthy golden eagle.</title>
        <authorList>
            <person name="Ruckert C."/>
            <person name="Albersmeier A."/>
            <person name="Winkler A."/>
            <person name="Kalinowski J."/>
        </authorList>
    </citation>
    <scope>NUCLEOTIDE SEQUENCE [LARGE SCALE GENOMIC DNA]</scope>
    <source>
        <strain evidence="12 13">S-613</strain>
    </source>
</reference>
<evidence type="ECO:0000256" key="8">
    <source>
        <dbReference type="ARBA" id="ARBA00022842"/>
    </source>
</evidence>
<dbReference type="KEGG" id="caqu:CAQU_11045"/>
<evidence type="ECO:0000256" key="6">
    <source>
        <dbReference type="ARBA" id="ARBA00022679"/>
    </source>
</evidence>
<evidence type="ECO:0000256" key="1">
    <source>
        <dbReference type="ARBA" id="ARBA00000012"/>
    </source>
</evidence>
<evidence type="ECO:0000256" key="7">
    <source>
        <dbReference type="ARBA" id="ARBA00022723"/>
    </source>
</evidence>
<comment type="catalytic activity">
    <reaction evidence="1">
        <text>(7,8-dihydropterin-6-yl)methyl diphosphate + 4-aminobenzoate = 7,8-dihydropteroate + diphosphate</text>
        <dbReference type="Rhea" id="RHEA:19949"/>
        <dbReference type="ChEBI" id="CHEBI:17836"/>
        <dbReference type="ChEBI" id="CHEBI:17839"/>
        <dbReference type="ChEBI" id="CHEBI:33019"/>
        <dbReference type="ChEBI" id="CHEBI:72950"/>
        <dbReference type="EC" id="2.5.1.15"/>
    </reaction>
</comment>
<comment type="cofactor">
    <cofactor evidence="2 10">
        <name>Mg(2+)</name>
        <dbReference type="ChEBI" id="CHEBI:18420"/>
    </cofactor>
</comment>
<keyword evidence="9 10" id="KW-0289">Folate biosynthesis</keyword>
<dbReference type="AlphaFoldDB" id="A0A1L7CI42"/>
<dbReference type="PROSITE" id="PS00793">
    <property type="entry name" value="DHPS_2"/>
    <property type="match status" value="1"/>
</dbReference>
<dbReference type="PANTHER" id="PTHR20941">
    <property type="entry name" value="FOLATE SYNTHESIS PROTEINS"/>
    <property type="match status" value="1"/>
</dbReference>
<proteinExistence type="inferred from homology"/>
<dbReference type="Pfam" id="PF00809">
    <property type="entry name" value="Pterin_bind"/>
    <property type="match status" value="1"/>
</dbReference>
<dbReference type="EC" id="2.5.1.15" evidence="5 10"/>
<organism evidence="12 13">
    <name type="scientific">Corynebacterium aquilae DSM 44791</name>
    <dbReference type="NCBI Taxonomy" id="1431546"/>
    <lineage>
        <taxon>Bacteria</taxon>
        <taxon>Bacillati</taxon>
        <taxon>Actinomycetota</taxon>
        <taxon>Actinomycetes</taxon>
        <taxon>Mycobacteriales</taxon>
        <taxon>Corynebacteriaceae</taxon>
        <taxon>Corynebacterium</taxon>
    </lineage>
</organism>
<dbReference type="InterPro" id="IPR011005">
    <property type="entry name" value="Dihydropteroate_synth-like_sf"/>
</dbReference>
<dbReference type="NCBIfam" id="TIGR01496">
    <property type="entry name" value="DHPS"/>
    <property type="match status" value="1"/>
</dbReference>
<evidence type="ECO:0000256" key="3">
    <source>
        <dbReference type="ARBA" id="ARBA00004763"/>
    </source>
</evidence>
<protein>
    <recommendedName>
        <fullName evidence="5 10">Dihydropteroate synthase</fullName>
        <shortName evidence="10">DHPS</shortName>
        <ecNumber evidence="5 10">2.5.1.15</ecNumber>
    </recommendedName>
    <alternativeName>
        <fullName evidence="10">Dihydropteroate pyrophosphorylase</fullName>
    </alternativeName>
</protein>
<comment type="pathway">
    <text evidence="3 10">Cofactor biosynthesis; tetrahydrofolate biosynthesis; 7,8-dihydrofolate from 2-amino-4-hydroxy-6-hydroxymethyl-7,8-dihydropteridine diphosphate and 4-aminobenzoate: step 1/2.</text>
</comment>
<evidence type="ECO:0000256" key="10">
    <source>
        <dbReference type="RuleBase" id="RU361205"/>
    </source>
</evidence>
<dbReference type="GO" id="GO:0046872">
    <property type="term" value="F:metal ion binding"/>
    <property type="evidence" value="ECO:0007669"/>
    <property type="project" value="UniProtKB-KW"/>
</dbReference>
<accession>A0A1L7CI42</accession>
<evidence type="ECO:0000256" key="2">
    <source>
        <dbReference type="ARBA" id="ARBA00001946"/>
    </source>
</evidence>
<dbReference type="InterPro" id="IPR045031">
    <property type="entry name" value="DHP_synth-like"/>
</dbReference>
<keyword evidence="8 10" id="KW-0460">Magnesium</keyword>
<dbReference type="OrthoDB" id="9811744at2"/>
<dbReference type="Gene3D" id="3.20.20.20">
    <property type="entry name" value="Dihydropteroate synthase-like"/>
    <property type="match status" value="1"/>
</dbReference>
<dbReference type="SUPFAM" id="SSF51717">
    <property type="entry name" value="Dihydropteroate synthetase-like"/>
    <property type="match status" value="1"/>
</dbReference>
<evidence type="ECO:0000256" key="5">
    <source>
        <dbReference type="ARBA" id="ARBA00012458"/>
    </source>
</evidence>
<evidence type="ECO:0000259" key="11">
    <source>
        <dbReference type="PROSITE" id="PS50972"/>
    </source>
</evidence>
<feature type="domain" description="Pterin-binding" evidence="11">
    <location>
        <begin position="7"/>
        <end position="263"/>
    </location>
</feature>
<dbReference type="RefSeq" id="WP_075727621.1">
    <property type="nucleotide sequence ID" value="NZ_CP009245.1"/>
</dbReference>
<gene>
    <name evidence="12" type="ORF">CAQU_11045</name>
</gene>
<dbReference type="InterPro" id="IPR006390">
    <property type="entry name" value="DHP_synth_dom"/>
</dbReference>
<keyword evidence="7 10" id="KW-0479">Metal-binding</keyword>
<evidence type="ECO:0000313" key="13">
    <source>
        <dbReference type="Proteomes" id="UP000185478"/>
    </source>
</evidence>
<dbReference type="STRING" id="1431546.CAQU_11045"/>
<dbReference type="GO" id="GO:0004156">
    <property type="term" value="F:dihydropteroate synthase activity"/>
    <property type="evidence" value="ECO:0007669"/>
    <property type="project" value="UniProtKB-EC"/>
</dbReference>
<dbReference type="Proteomes" id="UP000185478">
    <property type="component" value="Chromosome"/>
</dbReference>
<dbReference type="GO" id="GO:0046656">
    <property type="term" value="P:folic acid biosynthetic process"/>
    <property type="evidence" value="ECO:0007669"/>
    <property type="project" value="UniProtKB-KW"/>
</dbReference>
<name>A0A1L7CI42_9CORY</name>
<dbReference type="InterPro" id="IPR000489">
    <property type="entry name" value="Pterin-binding_dom"/>
</dbReference>
<sequence length="273" mass="28779">MTTPTRCKVMGILNVTTDSFSDGGQFLLVPNALAHADSMLAAGADIIDIGGESTRPGAERVDADTEKQRVLPVVEDLASRGVAVSVDTMRADVAAESVARGATLINDVSGGLADPEMYSVMADARVDVCLMHWQADTFGNAAGAAHQPGHVVDDVRRGLDDLVTRATNAGVDPHRIILDPGLGFAKTAADNWELLNALPEFVNSGFRILIGASRKRFLQAIRDERGAEPAPDIATTALTALCAHHGAWAVRVHNVADNVDATTVAHRMATGKE</sequence>
<evidence type="ECO:0000313" key="12">
    <source>
        <dbReference type="EMBL" id="APT85498.1"/>
    </source>
</evidence>
<evidence type="ECO:0000256" key="4">
    <source>
        <dbReference type="ARBA" id="ARBA00009503"/>
    </source>
</evidence>
<evidence type="ECO:0000256" key="9">
    <source>
        <dbReference type="ARBA" id="ARBA00022909"/>
    </source>
</evidence>
<dbReference type="UniPathway" id="UPA00077">
    <property type="reaction ID" value="UER00156"/>
</dbReference>
<keyword evidence="6 10" id="KW-0808">Transferase</keyword>
<dbReference type="EMBL" id="CP009245">
    <property type="protein sequence ID" value="APT85498.1"/>
    <property type="molecule type" value="Genomic_DNA"/>
</dbReference>